<sequence>MRVADLRACRVAVITTCREGAADPLRGRGSAAVEGVGVVVLHVVVTQAGGDAELLYRADFAVQVGRNAAIDHIVLVDLDRRRAAERVGLAAEGVDGLVEANRVLVARAGAEVVVQADDETGLERREVAAILAQEAKRLAFRKIAAGIVTD</sequence>
<gene>
    <name evidence="1" type="ORF">SDC9_187626</name>
</gene>
<reference evidence="1" key="1">
    <citation type="submission" date="2019-08" db="EMBL/GenBank/DDBJ databases">
        <authorList>
            <person name="Kucharzyk K."/>
            <person name="Murdoch R.W."/>
            <person name="Higgins S."/>
            <person name="Loffler F."/>
        </authorList>
    </citation>
    <scope>NUCLEOTIDE SEQUENCE</scope>
</reference>
<accession>A0A645HM27</accession>
<proteinExistence type="predicted"/>
<dbReference type="AlphaFoldDB" id="A0A645HM27"/>
<protein>
    <submittedName>
        <fullName evidence="1">Uncharacterized protein</fullName>
    </submittedName>
</protein>
<name>A0A645HM27_9ZZZZ</name>
<dbReference type="EMBL" id="VSSQ01096287">
    <property type="protein sequence ID" value="MPN40091.1"/>
    <property type="molecule type" value="Genomic_DNA"/>
</dbReference>
<organism evidence="1">
    <name type="scientific">bioreactor metagenome</name>
    <dbReference type="NCBI Taxonomy" id="1076179"/>
    <lineage>
        <taxon>unclassified sequences</taxon>
        <taxon>metagenomes</taxon>
        <taxon>ecological metagenomes</taxon>
    </lineage>
</organism>
<comment type="caution">
    <text evidence="1">The sequence shown here is derived from an EMBL/GenBank/DDBJ whole genome shotgun (WGS) entry which is preliminary data.</text>
</comment>
<evidence type="ECO:0000313" key="1">
    <source>
        <dbReference type="EMBL" id="MPN40091.1"/>
    </source>
</evidence>